<proteinExistence type="predicted"/>
<evidence type="ECO:0000256" key="1">
    <source>
        <dbReference type="SAM" id="Phobius"/>
    </source>
</evidence>
<protein>
    <submittedName>
        <fullName evidence="2">Uncharacterized protein</fullName>
    </submittedName>
</protein>
<keyword evidence="1" id="KW-0472">Membrane</keyword>
<gene>
    <name evidence="2" type="ORF">A3F23_00570</name>
</gene>
<reference evidence="2 3" key="1">
    <citation type="journal article" date="2016" name="Nat. Commun.">
        <title>Thousands of microbial genomes shed light on interconnected biogeochemical processes in an aquifer system.</title>
        <authorList>
            <person name="Anantharaman K."/>
            <person name="Brown C.T."/>
            <person name="Hug L.A."/>
            <person name="Sharon I."/>
            <person name="Castelle C.J."/>
            <person name="Probst A.J."/>
            <person name="Thomas B.C."/>
            <person name="Singh A."/>
            <person name="Wilkins M.J."/>
            <person name="Karaoz U."/>
            <person name="Brodie E.L."/>
            <person name="Williams K.H."/>
            <person name="Hubbard S.S."/>
            <person name="Banfield J.F."/>
        </authorList>
    </citation>
    <scope>NUCLEOTIDE SEQUENCE [LARGE SCALE GENOMIC DNA]</scope>
</reference>
<evidence type="ECO:0000313" key="3">
    <source>
        <dbReference type="Proteomes" id="UP000177723"/>
    </source>
</evidence>
<sequence length="179" mass="19869">MPQDLPNKRACLRRPACAGRQGFGILEIVIASAIIGGTLFALVSIFLLSRDTIIFSTQKLQASYLAEEGLEVLRFTRDSGWSRNMALLSPGADYYLIFLPATSEWIVSFSAQPPIEGLFERSFKVENVSRDGSSNIETTYNAANNDPGTRKVTVKVDWSYKNKNQSITAETYLTDLFAN</sequence>
<keyword evidence="1" id="KW-0812">Transmembrane</keyword>
<dbReference type="Proteomes" id="UP000177723">
    <property type="component" value="Unassembled WGS sequence"/>
</dbReference>
<feature type="transmembrane region" description="Helical" evidence="1">
    <location>
        <begin position="28"/>
        <end position="49"/>
    </location>
</feature>
<dbReference type="EMBL" id="MFHT01000017">
    <property type="protein sequence ID" value="OGF77458.1"/>
    <property type="molecule type" value="Genomic_DNA"/>
</dbReference>
<name>A0A1F5WP80_9BACT</name>
<organism evidence="2 3">
    <name type="scientific">Candidatus Giovannonibacteria bacterium RIFCSPHIGHO2_12_FULL_43_15</name>
    <dbReference type="NCBI Taxonomy" id="1798341"/>
    <lineage>
        <taxon>Bacteria</taxon>
        <taxon>Candidatus Giovannoniibacteriota</taxon>
    </lineage>
</organism>
<comment type="caution">
    <text evidence="2">The sequence shown here is derived from an EMBL/GenBank/DDBJ whole genome shotgun (WGS) entry which is preliminary data.</text>
</comment>
<evidence type="ECO:0000313" key="2">
    <source>
        <dbReference type="EMBL" id="OGF77458.1"/>
    </source>
</evidence>
<keyword evidence="1" id="KW-1133">Transmembrane helix</keyword>
<dbReference type="AlphaFoldDB" id="A0A1F5WP80"/>
<accession>A0A1F5WP80</accession>